<proteinExistence type="inferred from homology"/>
<keyword evidence="6 9" id="KW-0808">Transferase</keyword>
<dbReference type="Pfam" id="PF00155">
    <property type="entry name" value="Aminotran_1_2"/>
    <property type="match status" value="1"/>
</dbReference>
<evidence type="ECO:0000256" key="1">
    <source>
        <dbReference type="ARBA" id="ARBA00001933"/>
    </source>
</evidence>
<comment type="cofactor">
    <cofactor evidence="1 9">
        <name>pyridoxal 5'-phosphate</name>
        <dbReference type="ChEBI" id="CHEBI:597326"/>
    </cofactor>
</comment>
<keyword evidence="9" id="KW-0368">Histidine biosynthesis</keyword>
<dbReference type="RefSeq" id="WP_168936216.1">
    <property type="nucleotide sequence ID" value="NZ_JABAFY010000050.1"/>
</dbReference>
<dbReference type="Gene3D" id="3.90.1150.10">
    <property type="entry name" value="Aspartate Aminotransferase, domain 1"/>
    <property type="match status" value="1"/>
</dbReference>
<reference evidence="11 12" key="1">
    <citation type="submission" date="2020-04" db="EMBL/GenBank/DDBJ databases">
        <authorList>
            <person name="Hitch T.C.A."/>
            <person name="Wylensek D."/>
            <person name="Clavel T."/>
        </authorList>
    </citation>
    <scope>NUCLEOTIDE SEQUENCE [LARGE SCALE GENOMIC DNA]</scope>
    <source>
        <strain evidence="11 12">PG-251-APC-1</strain>
    </source>
</reference>
<dbReference type="InterPro" id="IPR015424">
    <property type="entry name" value="PyrdxlP-dep_Trfase"/>
</dbReference>
<dbReference type="GO" id="GO:0004400">
    <property type="term" value="F:histidinol-phosphate transaminase activity"/>
    <property type="evidence" value="ECO:0007669"/>
    <property type="project" value="UniProtKB-UniRule"/>
</dbReference>
<evidence type="ECO:0000313" key="12">
    <source>
        <dbReference type="Proteomes" id="UP000522333"/>
    </source>
</evidence>
<evidence type="ECO:0000256" key="2">
    <source>
        <dbReference type="ARBA" id="ARBA00005011"/>
    </source>
</evidence>
<comment type="pathway">
    <text evidence="2 9">Amino-acid biosynthesis; L-histidine biosynthesis; L-histidine from 5-phospho-alpha-D-ribose 1-diphosphate: step 7/9.</text>
</comment>
<dbReference type="GO" id="GO:0000105">
    <property type="term" value="P:L-histidine biosynthetic process"/>
    <property type="evidence" value="ECO:0007669"/>
    <property type="project" value="UniProtKB-UniRule"/>
</dbReference>
<protein>
    <recommendedName>
        <fullName evidence="9">Histidinol-phosphate aminotransferase</fullName>
        <ecNumber evidence="9">2.6.1.9</ecNumber>
    </recommendedName>
    <alternativeName>
        <fullName evidence="9">Imidazole acetol-phosphate transaminase</fullName>
    </alternativeName>
</protein>
<comment type="caution">
    <text evidence="11">The sequence shown here is derived from an EMBL/GenBank/DDBJ whole genome shotgun (WGS) entry which is preliminary data.</text>
</comment>
<keyword evidence="7 9" id="KW-0663">Pyridoxal phosphate</keyword>
<evidence type="ECO:0000256" key="4">
    <source>
        <dbReference type="ARBA" id="ARBA00011738"/>
    </source>
</evidence>
<dbReference type="EMBL" id="JABAFY010000050">
    <property type="protein sequence ID" value="NME52913.1"/>
    <property type="molecule type" value="Genomic_DNA"/>
</dbReference>
<evidence type="ECO:0000256" key="3">
    <source>
        <dbReference type="ARBA" id="ARBA00007970"/>
    </source>
</evidence>
<dbReference type="PROSITE" id="PS00599">
    <property type="entry name" value="AA_TRANSFER_CLASS_2"/>
    <property type="match status" value="1"/>
</dbReference>
<evidence type="ECO:0000256" key="5">
    <source>
        <dbReference type="ARBA" id="ARBA00022576"/>
    </source>
</evidence>
<dbReference type="UniPathway" id="UPA00031">
    <property type="reaction ID" value="UER00012"/>
</dbReference>
<evidence type="ECO:0000256" key="7">
    <source>
        <dbReference type="ARBA" id="ARBA00022898"/>
    </source>
</evidence>
<dbReference type="PANTHER" id="PTHR43643:SF3">
    <property type="entry name" value="HISTIDINOL-PHOSPHATE AMINOTRANSFERASE"/>
    <property type="match status" value="1"/>
</dbReference>
<dbReference type="CDD" id="cd00609">
    <property type="entry name" value="AAT_like"/>
    <property type="match status" value="1"/>
</dbReference>
<dbReference type="InterPro" id="IPR050106">
    <property type="entry name" value="HistidinolP_aminotransfase"/>
</dbReference>
<dbReference type="SUPFAM" id="SSF53383">
    <property type="entry name" value="PLP-dependent transferases"/>
    <property type="match status" value="1"/>
</dbReference>
<dbReference type="InterPro" id="IPR015421">
    <property type="entry name" value="PyrdxlP-dep_Trfase_major"/>
</dbReference>
<dbReference type="InterPro" id="IPR015422">
    <property type="entry name" value="PyrdxlP-dep_Trfase_small"/>
</dbReference>
<evidence type="ECO:0000313" key="11">
    <source>
        <dbReference type="EMBL" id="NME52913.1"/>
    </source>
</evidence>
<dbReference type="AlphaFoldDB" id="A0A848CKN7"/>
<evidence type="ECO:0000256" key="6">
    <source>
        <dbReference type="ARBA" id="ARBA00022679"/>
    </source>
</evidence>
<feature type="modified residue" description="N6-(pyridoxal phosphate)lysine" evidence="9">
    <location>
        <position position="234"/>
    </location>
</feature>
<name>A0A848CKN7_9BACT</name>
<sequence length="392" mass="43433">MYTCAVRPEIASLSAYVPGMSIAEVRERYGLSRVIKMASNENPLGVSPLVRKVLATSLEEAFRYPQGGNPALREALARAHHVSPERIVVGNGSDEIIDMLIRMLAVPGRHSVVCFEPCFSLYPIQARICGVETRRCPLSPDYSFDLDALFSLVDTGTRLVFVTTPDNPSGYCPPLAAMRRLAEQLERHFPRCLLVVDEAYMDFAGASCGDTSRFSLLASGDLPANVAILRTFSKSYGLAGLRLGYGVLPAELAGFYWRARLPFLVNSLAEKAGLAVLRDSEFRRATLECIRSGRCRLTEGLRLLECDVWPSEANFLMIRLPEGYDASLCFEHLLQCGIIIRPLSSYGMPDKLRISIGTKEDNEAFLEALRECPAYILLYQFSPKDTGQSKVK</sequence>
<feature type="domain" description="Aminotransferase class I/classII large" evidence="10">
    <location>
        <begin position="33"/>
        <end position="369"/>
    </location>
</feature>
<comment type="similarity">
    <text evidence="3 9">Belongs to the class-II pyridoxal-phosphate-dependent aminotransferase family. Histidinol-phosphate aminotransferase subfamily.</text>
</comment>
<dbReference type="GO" id="GO:0030170">
    <property type="term" value="F:pyridoxal phosphate binding"/>
    <property type="evidence" value="ECO:0007669"/>
    <property type="project" value="InterPro"/>
</dbReference>
<organism evidence="11 12">
    <name type="scientific">Desulfovibrio piger</name>
    <dbReference type="NCBI Taxonomy" id="901"/>
    <lineage>
        <taxon>Bacteria</taxon>
        <taxon>Pseudomonadati</taxon>
        <taxon>Thermodesulfobacteriota</taxon>
        <taxon>Desulfovibrionia</taxon>
        <taxon>Desulfovibrionales</taxon>
        <taxon>Desulfovibrionaceae</taxon>
        <taxon>Desulfovibrio</taxon>
    </lineage>
</organism>
<dbReference type="Proteomes" id="UP000522333">
    <property type="component" value="Unassembled WGS sequence"/>
</dbReference>
<gene>
    <name evidence="9 11" type="primary">hisC</name>
    <name evidence="11" type="ORF">HF854_10385</name>
</gene>
<evidence type="ECO:0000256" key="9">
    <source>
        <dbReference type="HAMAP-Rule" id="MF_01023"/>
    </source>
</evidence>
<comment type="subunit">
    <text evidence="4 9">Homodimer.</text>
</comment>
<dbReference type="PANTHER" id="PTHR43643">
    <property type="entry name" value="HISTIDINOL-PHOSPHATE AMINOTRANSFERASE 2"/>
    <property type="match status" value="1"/>
</dbReference>
<evidence type="ECO:0000259" key="10">
    <source>
        <dbReference type="Pfam" id="PF00155"/>
    </source>
</evidence>
<keyword evidence="9" id="KW-0028">Amino-acid biosynthesis</keyword>
<dbReference type="NCBIfam" id="TIGR01141">
    <property type="entry name" value="hisC"/>
    <property type="match status" value="1"/>
</dbReference>
<comment type="catalytic activity">
    <reaction evidence="8 9">
        <text>L-histidinol phosphate + 2-oxoglutarate = 3-(imidazol-4-yl)-2-oxopropyl phosphate + L-glutamate</text>
        <dbReference type="Rhea" id="RHEA:23744"/>
        <dbReference type="ChEBI" id="CHEBI:16810"/>
        <dbReference type="ChEBI" id="CHEBI:29985"/>
        <dbReference type="ChEBI" id="CHEBI:57766"/>
        <dbReference type="ChEBI" id="CHEBI:57980"/>
        <dbReference type="EC" id="2.6.1.9"/>
    </reaction>
</comment>
<dbReference type="InterPro" id="IPR001917">
    <property type="entry name" value="Aminotrans_II_pyridoxalP_BS"/>
</dbReference>
<dbReference type="InterPro" id="IPR005861">
    <property type="entry name" value="HisP_aminotrans"/>
</dbReference>
<evidence type="ECO:0000256" key="8">
    <source>
        <dbReference type="ARBA" id="ARBA00047481"/>
    </source>
</evidence>
<dbReference type="EC" id="2.6.1.9" evidence="9"/>
<keyword evidence="5 9" id="KW-0032">Aminotransferase</keyword>
<dbReference type="HAMAP" id="MF_01023">
    <property type="entry name" value="HisC_aminotrans_2"/>
    <property type="match status" value="1"/>
</dbReference>
<dbReference type="Gene3D" id="3.40.640.10">
    <property type="entry name" value="Type I PLP-dependent aspartate aminotransferase-like (Major domain)"/>
    <property type="match status" value="1"/>
</dbReference>
<accession>A0A848CKN7</accession>
<dbReference type="InterPro" id="IPR004839">
    <property type="entry name" value="Aminotransferase_I/II_large"/>
</dbReference>